<dbReference type="RefSeq" id="WP_013423864.1">
    <property type="nucleotide sequence ID" value="NC_014666.1"/>
</dbReference>
<dbReference type="OrthoDB" id="3828660at2"/>
<proteinExistence type="predicted"/>
<organism evidence="2 3">
    <name type="scientific">Pseudofrankia inefficax (strain DSM 45817 / CECT 9037 / DDB 130130 / EuI1c)</name>
    <name type="common">Frankia inefficax</name>
    <dbReference type="NCBI Taxonomy" id="298654"/>
    <lineage>
        <taxon>Bacteria</taxon>
        <taxon>Bacillati</taxon>
        <taxon>Actinomycetota</taxon>
        <taxon>Actinomycetes</taxon>
        <taxon>Frankiales</taxon>
        <taxon>Frankiaceae</taxon>
        <taxon>Pseudofrankia</taxon>
    </lineage>
</organism>
<feature type="transmembrane region" description="Helical" evidence="1">
    <location>
        <begin position="6"/>
        <end position="25"/>
    </location>
</feature>
<protein>
    <recommendedName>
        <fullName evidence="4">Integral membrane protein</fullName>
    </recommendedName>
</protein>
<gene>
    <name evidence="2" type="ordered locus">FraEuI1c_2715</name>
</gene>
<keyword evidence="1" id="KW-0472">Membrane</keyword>
<dbReference type="EMBL" id="CP002299">
    <property type="protein sequence ID" value="ADP80746.1"/>
    <property type="molecule type" value="Genomic_DNA"/>
</dbReference>
<feature type="transmembrane region" description="Helical" evidence="1">
    <location>
        <begin position="34"/>
        <end position="56"/>
    </location>
</feature>
<reference evidence="2 3" key="1">
    <citation type="submission" date="2010-10" db="EMBL/GenBank/DDBJ databases">
        <title>Complete sequence of Frankia sp. EuI1c.</title>
        <authorList>
            <consortium name="US DOE Joint Genome Institute"/>
            <person name="Lucas S."/>
            <person name="Copeland A."/>
            <person name="Lapidus A."/>
            <person name="Cheng J.-F."/>
            <person name="Bruce D."/>
            <person name="Goodwin L."/>
            <person name="Pitluck S."/>
            <person name="Chertkov O."/>
            <person name="Detter J.C."/>
            <person name="Han C."/>
            <person name="Tapia R."/>
            <person name="Land M."/>
            <person name="Hauser L."/>
            <person name="Jeffries C."/>
            <person name="Kyrpides N."/>
            <person name="Ivanova N."/>
            <person name="Mikhailova N."/>
            <person name="Beauchemin N."/>
            <person name="Sen A."/>
            <person name="Sur S.A."/>
            <person name="Gtari M."/>
            <person name="Wall L."/>
            <person name="Tisa L."/>
            <person name="Woyke T."/>
        </authorList>
    </citation>
    <scope>NUCLEOTIDE SEQUENCE [LARGE SCALE GENOMIC DNA]</scope>
    <source>
        <strain evidence="3">DSM 45817 / CECT 9037 / EuI1c</strain>
    </source>
</reference>
<evidence type="ECO:0008006" key="4">
    <source>
        <dbReference type="Google" id="ProtNLM"/>
    </source>
</evidence>
<evidence type="ECO:0000313" key="3">
    <source>
        <dbReference type="Proteomes" id="UP000002484"/>
    </source>
</evidence>
<evidence type="ECO:0000313" key="2">
    <source>
        <dbReference type="EMBL" id="ADP80746.1"/>
    </source>
</evidence>
<sequence precursor="true">MVRILAIAVAVATLLLAAWVFFLAWRNRPIGRRVLYGVAVAEALLLAQVVGAIVLVARGEHAAEPLTFTMYLIASTVALPAGTWWALGERSRSGTSVLGVAAVVAAVLVQRLHQTWS</sequence>
<dbReference type="Proteomes" id="UP000002484">
    <property type="component" value="Chromosome"/>
</dbReference>
<dbReference type="InParanoid" id="E3J6H0"/>
<keyword evidence="3" id="KW-1185">Reference proteome</keyword>
<dbReference type="HOGENOM" id="CLU_140382_0_0_11"/>
<accession>E3J6H0</accession>
<name>E3J6H0_PSEI1</name>
<feature type="transmembrane region" description="Helical" evidence="1">
    <location>
        <begin position="94"/>
        <end position="113"/>
    </location>
</feature>
<dbReference type="KEGG" id="fri:FraEuI1c_2715"/>
<dbReference type="AlphaFoldDB" id="E3J6H0"/>
<keyword evidence="1" id="KW-0812">Transmembrane</keyword>
<dbReference type="STRING" id="298654.FraEuI1c_2715"/>
<dbReference type="eggNOG" id="ENOG5033GN1">
    <property type="taxonomic scope" value="Bacteria"/>
</dbReference>
<feature type="transmembrane region" description="Helical" evidence="1">
    <location>
        <begin position="68"/>
        <end position="87"/>
    </location>
</feature>
<evidence type="ECO:0000256" key="1">
    <source>
        <dbReference type="SAM" id="Phobius"/>
    </source>
</evidence>
<keyword evidence="1" id="KW-1133">Transmembrane helix</keyword>